<sequence>MATKTPNAAPKAAPAADSAAKDALDALVAAVSVLPSQTVIVGDYRVVTNGSGELVEVKRR</sequence>
<evidence type="ECO:0000313" key="2">
    <source>
        <dbReference type="Proteomes" id="UP001157910"/>
    </source>
</evidence>
<dbReference type="EMBL" id="FXUI01000007">
    <property type="protein sequence ID" value="SMP74111.1"/>
    <property type="molecule type" value="Genomic_DNA"/>
</dbReference>
<proteinExistence type="predicted"/>
<reference evidence="1 2" key="1">
    <citation type="submission" date="2017-05" db="EMBL/GenBank/DDBJ databases">
        <authorList>
            <person name="Varghese N."/>
            <person name="Submissions S."/>
        </authorList>
    </citation>
    <scope>NUCLEOTIDE SEQUENCE [LARGE SCALE GENOMIC DNA]</scope>
    <source>
        <strain evidence="1 2">SM16</strain>
    </source>
</reference>
<dbReference type="RefSeq" id="WP_283406432.1">
    <property type="nucleotide sequence ID" value="NZ_FXUI01000007.1"/>
</dbReference>
<accession>A0ABY1QKH5</accession>
<protein>
    <submittedName>
        <fullName evidence="1">Uncharacterized protein</fullName>
    </submittedName>
</protein>
<keyword evidence="2" id="KW-1185">Reference proteome</keyword>
<organism evidence="1 2">
    <name type="scientific">Novosphingobium panipatense</name>
    <dbReference type="NCBI Taxonomy" id="428991"/>
    <lineage>
        <taxon>Bacteria</taxon>
        <taxon>Pseudomonadati</taxon>
        <taxon>Pseudomonadota</taxon>
        <taxon>Alphaproteobacteria</taxon>
        <taxon>Sphingomonadales</taxon>
        <taxon>Sphingomonadaceae</taxon>
        <taxon>Novosphingobium</taxon>
    </lineage>
</organism>
<comment type="caution">
    <text evidence="1">The sequence shown here is derived from an EMBL/GenBank/DDBJ whole genome shotgun (WGS) entry which is preliminary data.</text>
</comment>
<gene>
    <name evidence="1" type="ORF">SAMN06296065_1072</name>
</gene>
<name>A0ABY1QKH5_9SPHN</name>
<evidence type="ECO:0000313" key="1">
    <source>
        <dbReference type="EMBL" id="SMP74111.1"/>
    </source>
</evidence>
<dbReference type="Proteomes" id="UP001157910">
    <property type="component" value="Unassembled WGS sequence"/>
</dbReference>